<evidence type="ECO:0000313" key="9">
    <source>
        <dbReference type="EMBL" id="QBK29458.1"/>
    </source>
</evidence>
<accession>A0A4V1A3K7</accession>
<evidence type="ECO:0000313" key="10">
    <source>
        <dbReference type="Proteomes" id="UP000293719"/>
    </source>
</evidence>
<dbReference type="InterPro" id="IPR050321">
    <property type="entry name" value="Glycosyltr_2/OpgH_subfam"/>
</dbReference>
<dbReference type="AlphaFoldDB" id="A0A4V1A3K7"/>
<feature type="transmembrane region" description="Helical" evidence="7">
    <location>
        <begin position="214"/>
        <end position="233"/>
    </location>
</feature>
<feature type="transmembrane region" description="Helical" evidence="7">
    <location>
        <begin position="610"/>
        <end position="630"/>
    </location>
</feature>
<evidence type="ECO:0000259" key="8">
    <source>
        <dbReference type="Pfam" id="PF13632"/>
    </source>
</evidence>
<reference evidence="9 10" key="1">
    <citation type="journal article" date="2017" name="Int. J. Syst. Evol. Microbiol.">
        <title>Roseitalea porphyridii gen. nov., sp. nov., isolated from a red alga, and reclassification of Hoeflea suaedae Chung et al. 2013 as Pseudohoeflea suaedae gen. nov., comb. nov.</title>
        <authorList>
            <person name="Hyeon J.W."/>
            <person name="Jeong S.E."/>
            <person name="Baek K."/>
            <person name="Jeon C.O."/>
        </authorList>
    </citation>
    <scope>NUCLEOTIDE SEQUENCE [LARGE SCALE GENOMIC DNA]</scope>
    <source>
        <strain evidence="9 10">MA7-20</strain>
    </source>
</reference>
<evidence type="ECO:0000256" key="4">
    <source>
        <dbReference type="ARBA" id="ARBA00022692"/>
    </source>
</evidence>
<evidence type="ECO:0000256" key="5">
    <source>
        <dbReference type="ARBA" id="ARBA00022989"/>
    </source>
</evidence>
<feature type="transmembrane region" description="Helical" evidence="7">
    <location>
        <begin position="240"/>
        <end position="262"/>
    </location>
</feature>
<dbReference type="CDD" id="cd06427">
    <property type="entry name" value="CESA_like_2"/>
    <property type="match status" value="1"/>
</dbReference>
<gene>
    <name evidence="9" type="ORF">E0E05_01910</name>
</gene>
<keyword evidence="2" id="KW-0328">Glycosyltransferase</keyword>
<organism evidence="9 10">
    <name type="scientific">Roseitalea porphyridii</name>
    <dbReference type="NCBI Taxonomy" id="1852022"/>
    <lineage>
        <taxon>Bacteria</taxon>
        <taxon>Pseudomonadati</taxon>
        <taxon>Pseudomonadota</taxon>
        <taxon>Alphaproteobacteria</taxon>
        <taxon>Hyphomicrobiales</taxon>
        <taxon>Ahrensiaceae</taxon>
        <taxon>Roseitalea</taxon>
    </lineage>
</organism>
<sequence>MAAESGPVPAGDLAGEAGVIGEALARVIAPQPGPALSQPGTPQANDDLALSPCCAFLAAAGFPVKRLQRAMQLARMNGTSAGVELLAHGAVSHDVYYRTLAARLGLAFVDADQVDRLLDAPDRSSGDVDARTPLVWCQLHDGRPVRVTAPDPRAVGRLVAAADRGTLTGPLAIATPRTLRDLVTRHHEPQLLENAIRRLAYLEPAMSAHSGARFWQGVVSALVVTGALVAFASRPGLTTAVLHGFMSVFFFACVLLRALAAVTFRPVAERPLAKTPPGAKPVYTVLVCLYREAAVIPDLIASLKRINWPRSKLQILLVCEHDDAETLAALATEQLPPFFEIVRVPPAQPRTKPKALNYAMAFARGQFVTLYDAEDRPHPDQLEEAWQTFARSDEAIACLQAPLVKANTGRNALTALFHLEYAGLFGGLMPWLARAGAPIMLGGTSNHFRRDALEKVGRWDPFNVTEDADLGMRLWRSGYRTAMITRPTLEDAPSRFADWLPQRTRWFKGWMQTWIVHTREPLRLLRNMDARAFLITQLLLTGTVVSALLYPLVLVNAAFLSAWLLIDPPEQIYMGLIAWLDWLMILSSYVAVMTLGWIATDRDARGAIGWRLLLVPAYWLAQSVAAWRAVHHLFTRPFEWEKTPHGPHERP</sequence>
<name>A0A4V1A3K7_9HYPH</name>
<feature type="transmembrane region" description="Helical" evidence="7">
    <location>
        <begin position="572"/>
        <end position="598"/>
    </location>
</feature>
<proteinExistence type="predicted"/>
<keyword evidence="3 9" id="KW-0808">Transferase</keyword>
<dbReference type="PANTHER" id="PTHR43867:SF2">
    <property type="entry name" value="CELLULOSE SYNTHASE CATALYTIC SUBUNIT A [UDP-FORMING]"/>
    <property type="match status" value="1"/>
</dbReference>
<evidence type="ECO:0000256" key="6">
    <source>
        <dbReference type="ARBA" id="ARBA00023136"/>
    </source>
</evidence>
<dbReference type="PANTHER" id="PTHR43867">
    <property type="entry name" value="CELLULOSE SYNTHASE CATALYTIC SUBUNIT A [UDP-FORMING]"/>
    <property type="match status" value="1"/>
</dbReference>
<dbReference type="InterPro" id="IPR037257">
    <property type="entry name" value="T2SS_E_N_sf"/>
</dbReference>
<dbReference type="GO" id="GO:0016020">
    <property type="term" value="C:membrane"/>
    <property type="evidence" value="ECO:0007669"/>
    <property type="project" value="UniProtKB-SubCell"/>
</dbReference>
<keyword evidence="5 7" id="KW-1133">Transmembrane helix</keyword>
<evidence type="ECO:0000256" key="7">
    <source>
        <dbReference type="SAM" id="Phobius"/>
    </source>
</evidence>
<dbReference type="InterPro" id="IPR029044">
    <property type="entry name" value="Nucleotide-diphossugar_trans"/>
</dbReference>
<feature type="domain" description="Glycosyltransferase 2-like" evidence="8">
    <location>
        <begin position="368"/>
        <end position="565"/>
    </location>
</feature>
<dbReference type="SUPFAM" id="SSF53448">
    <property type="entry name" value="Nucleotide-diphospho-sugar transferases"/>
    <property type="match status" value="1"/>
</dbReference>
<dbReference type="Proteomes" id="UP000293719">
    <property type="component" value="Chromosome"/>
</dbReference>
<dbReference type="InterPro" id="IPR001173">
    <property type="entry name" value="Glyco_trans_2-like"/>
</dbReference>
<dbReference type="Gene3D" id="3.90.550.10">
    <property type="entry name" value="Spore Coat Polysaccharide Biosynthesis Protein SpsA, Chain A"/>
    <property type="match status" value="1"/>
</dbReference>
<evidence type="ECO:0000256" key="3">
    <source>
        <dbReference type="ARBA" id="ARBA00022679"/>
    </source>
</evidence>
<keyword evidence="6 7" id="KW-0472">Membrane</keyword>
<dbReference type="Pfam" id="PF13632">
    <property type="entry name" value="Glyco_trans_2_3"/>
    <property type="match status" value="1"/>
</dbReference>
<dbReference type="SUPFAM" id="SSF160246">
    <property type="entry name" value="EspE N-terminal domain-like"/>
    <property type="match status" value="1"/>
</dbReference>
<evidence type="ECO:0000256" key="1">
    <source>
        <dbReference type="ARBA" id="ARBA00004141"/>
    </source>
</evidence>
<protein>
    <submittedName>
        <fullName evidence="9">Glycosyltransferase</fullName>
    </submittedName>
</protein>
<keyword evidence="4 7" id="KW-0812">Transmembrane</keyword>
<comment type="subcellular location">
    <subcellularLocation>
        <location evidence="1">Membrane</location>
        <topology evidence="1">Multi-pass membrane protein</topology>
    </subcellularLocation>
</comment>
<feature type="transmembrane region" description="Helical" evidence="7">
    <location>
        <begin position="533"/>
        <end position="566"/>
    </location>
</feature>
<keyword evidence="10" id="KW-1185">Reference proteome</keyword>
<dbReference type="KEGG" id="rpod:E0E05_01910"/>
<evidence type="ECO:0000256" key="2">
    <source>
        <dbReference type="ARBA" id="ARBA00022676"/>
    </source>
</evidence>
<dbReference type="EMBL" id="CP036532">
    <property type="protein sequence ID" value="QBK29458.1"/>
    <property type="molecule type" value="Genomic_DNA"/>
</dbReference>
<dbReference type="GO" id="GO:0016757">
    <property type="term" value="F:glycosyltransferase activity"/>
    <property type="evidence" value="ECO:0007669"/>
    <property type="project" value="UniProtKB-KW"/>
</dbReference>